<organism evidence="2 3">
    <name type="scientific">Candidatus Scatomonas pullistercoris</name>
    <dbReference type="NCBI Taxonomy" id="2840920"/>
    <lineage>
        <taxon>Bacteria</taxon>
        <taxon>Bacillati</taxon>
        <taxon>Bacillota</taxon>
        <taxon>Clostridia</taxon>
        <taxon>Lachnospirales</taxon>
        <taxon>Lachnospiraceae</taxon>
        <taxon>Lachnospiraceae incertae sedis</taxon>
        <taxon>Candidatus Scatomonas</taxon>
    </lineage>
</organism>
<evidence type="ECO:0000256" key="1">
    <source>
        <dbReference type="SAM" id="MobiDB-lite"/>
    </source>
</evidence>
<dbReference type="AlphaFoldDB" id="A0A9D1P1G3"/>
<comment type="caution">
    <text evidence="2">The sequence shown here is derived from an EMBL/GenBank/DDBJ whole genome shotgun (WGS) entry which is preliminary data.</text>
</comment>
<evidence type="ECO:0000313" key="3">
    <source>
        <dbReference type="Proteomes" id="UP000824169"/>
    </source>
</evidence>
<accession>A0A9D1P1G3</accession>
<proteinExistence type="predicted"/>
<reference evidence="2" key="1">
    <citation type="submission" date="2020-10" db="EMBL/GenBank/DDBJ databases">
        <authorList>
            <person name="Gilroy R."/>
        </authorList>
    </citation>
    <scope>NUCLEOTIDE SEQUENCE</scope>
    <source>
        <strain evidence="2">CHK188-20938</strain>
    </source>
</reference>
<reference evidence="2" key="2">
    <citation type="journal article" date="2021" name="PeerJ">
        <title>Extensive microbial diversity within the chicken gut microbiome revealed by metagenomics and culture.</title>
        <authorList>
            <person name="Gilroy R."/>
            <person name="Ravi A."/>
            <person name="Getino M."/>
            <person name="Pursley I."/>
            <person name="Horton D.L."/>
            <person name="Alikhan N.F."/>
            <person name="Baker D."/>
            <person name="Gharbi K."/>
            <person name="Hall N."/>
            <person name="Watson M."/>
            <person name="Adriaenssens E.M."/>
            <person name="Foster-Nyarko E."/>
            <person name="Jarju S."/>
            <person name="Secka A."/>
            <person name="Antonio M."/>
            <person name="Oren A."/>
            <person name="Chaudhuri R.R."/>
            <person name="La Ragione R."/>
            <person name="Hildebrand F."/>
            <person name="Pallen M.J."/>
        </authorList>
    </citation>
    <scope>NUCLEOTIDE SEQUENCE</scope>
    <source>
        <strain evidence="2">CHK188-20938</strain>
    </source>
</reference>
<dbReference type="EMBL" id="DVOO01000008">
    <property type="protein sequence ID" value="HIV24577.1"/>
    <property type="molecule type" value="Genomic_DNA"/>
</dbReference>
<sequence length="131" mass="14235">MPDQDTFPMTPLDQMLTSESLQIIKAAVPYAPPHIQQILSVCAKLQELKTALTLFPRSESLQAMSADPPKVSAADMLSEISRFAVGSSRDSMESLSRALNTVQILQTMQTEEPPDGCPAEPTEETGEKGDE</sequence>
<feature type="region of interest" description="Disordered" evidence="1">
    <location>
        <begin position="107"/>
        <end position="131"/>
    </location>
</feature>
<evidence type="ECO:0000313" key="2">
    <source>
        <dbReference type="EMBL" id="HIV24577.1"/>
    </source>
</evidence>
<dbReference type="Proteomes" id="UP000824169">
    <property type="component" value="Unassembled WGS sequence"/>
</dbReference>
<protein>
    <submittedName>
        <fullName evidence="2">Uncharacterized protein</fullName>
    </submittedName>
</protein>
<gene>
    <name evidence="2" type="ORF">IAB71_02130</name>
</gene>
<name>A0A9D1P1G3_9FIRM</name>